<organism evidence="3 4">
    <name type="scientific">Methylobacterium variabile</name>
    <dbReference type="NCBI Taxonomy" id="298794"/>
    <lineage>
        <taxon>Bacteria</taxon>
        <taxon>Pseudomonadati</taxon>
        <taxon>Pseudomonadota</taxon>
        <taxon>Alphaproteobacteria</taxon>
        <taxon>Hyphomicrobiales</taxon>
        <taxon>Methylobacteriaceae</taxon>
        <taxon>Methylobacterium</taxon>
    </lineage>
</organism>
<evidence type="ECO:0000259" key="2">
    <source>
        <dbReference type="Pfam" id="PF12697"/>
    </source>
</evidence>
<name>A0A0J6SJ01_9HYPH</name>
<dbReference type="GO" id="GO:0016020">
    <property type="term" value="C:membrane"/>
    <property type="evidence" value="ECO:0007669"/>
    <property type="project" value="TreeGrafter"/>
</dbReference>
<dbReference type="InterPro" id="IPR029058">
    <property type="entry name" value="AB_hydrolase_fold"/>
</dbReference>
<protein>
    <recommendedName>
        <fullName evidence="2">AB hydrolase-1 domain-containing protein</fullName>
    </recommendedName>
</protein>
<dbReference type="AlphaFoldDB" id="A0A0J6SJ01"/>
<dbReference type="PANTHER" id="PTHR43798">
    <property type="entry name" value="MONOACYLGLYCEROL LIPASE"/>
    <property type="match status" value="1"/>
</dbReference>
<dbReference type="InterPro" id="IPR050266">
    <property type="entry name" value="AB_hydrolase_sf"/>
</dbReference>
<dbReference type="InterPro" id="IPR000073">
    <property type="entry name" value="AB_hydrolase_1"/>
</dbReference>
<dbReference type="Proteomes" id="UP000035955">
    <property type="component" value="Unassembled WGS sequence"/>
</dbReference>
<evidence type="ECO:0000313" key="4">
    <source>
        <dbReference type="Proteomes" id="UP000035955"/>
    </source>
</evidence>
<evidence type="ECO:0000313" key="3">
    <source>
        <dbReference type="EMBL" id="KMO33597.1"/>
    </source>
</evidence>
<dbReference type="GO" id="GO:0016787">
    <property type="term" value="F:hydrolase activity"/>
    <property type="evidence" value="ECO:0007669"/>
    <property type="project" value="UniProtKB-KW"/>
</dbReference>
<dbReference type="Gene3D" id="3.40.50.1820">
    <property type="entry name" value="alpha/beta hydrolase"/>
    <property type="match status" value="1"/>
</dbReference>
<feature type="domain" description="AB hydrolase-1" evidence="2">
    <location>
        <begin position="45"/>
        <end position="279"/>
    </location>
</feature>
<evidence type="ECO:0000256" key="1">
    <source>
        <dbReference type="ARBA" id="ARBA00022801"/>
    </source>
</evidence>
<dbReference type="SUPFAM" id="SSF53474">
    <property type="entry name" value="alpha/beta-Hydrolases"/>
    <property type="match status" value="1"/>
</dbReference>
<reference evidence="3 4" key="1">
    <citation type="submission" date="2015-03" db="EMBL/GenBank/DDBJ databases">
        <title>Genome sequencing of Methylobacterium variabile DSM 16961.</title>
        <authorList>
            <person name="Chaudhry V."/>
            <person name="Patil P.B."/>
        </authorList>
    </citation>
    <scope>NUCLEOTIDE SEQUENCE [LARGE SCALE GENOMIC DNA]</scope>
    <source>
        <strain evidence="3 4">DSM 16961</strain>
    </source>
</reference>
<dbReference type="Pfam" id="PF12697">
    <property type="entry name" value="Abhydrolase_6"/>
    <property type="match status" value="1"/>
</dbReference>
<comment type="caution">
    <text evidence="3">The sequence shown here is derived from an EMBL/GenBank/DDBJ whole genome shotgun (WGS) entry which is preliminary data.</text>
</comment>
<accession>A0A0J6SJ01</accession>
<keyword evidence="1" id="KW-0378">Hydrolase</keyword>
<sequence>MSFSDHYKQEATMVPAPNGERFGVRTVDGLELVAERHGNHSGPEIVLVHGLGQSCLSWSRQTEGLLAETCHLVAYDLRGHGNSSKPASVAAYEDAALWAADLHAVIEAAGLRRPTVVGWSLGALIAGHYLQRYGHDRVAAVNVVGAVTKLVPELLGVAALAHRDLLASPDLATRSDAIASFLSACFAVPPPEAEFRRMLAFNAMVPREMHQAVGRIGHEGLDEAWAAVPRLLATWGDEDRHVRREMSTRLLALNPAARLSVYEGAAHAPFYERSERFNRELAAFAAG</sequence>
<proteinExistence type="predicted"/>
<dbReference type="PANTHER" id="PTHR43798:SF31">
    <property type="entry name" value="AB HYDROLASE SUPERFAMILY PROTEIN YCLE"/>
    <property type="match status" value="1"/>
</dbReference>
<dbReference type="PATRIC" id="fig|298794.3.peg.1446"/>
<dbReference type="EMBL" id="LABY01000150">
    <property type="protein sequence ID" value="KMO33597.1"/>
    <property type="molecule type" value="Genomic_DNA"/>
</dbReference>
<keyword evidence="4" id="KW-1185">Reference proteome</keyword>
<gene>
    <name evidence="3" type="ORF">VQ02_20525</name>
</gene>